<dbReference type="Proteomes" id="UP000462621">
    <property type="component" value="Unassembled WGS sequence"/>
</dbReference>
<keyword evidence="5" id="KW-1185">Reference proteome</keyword>
<dbReference type="Gene3D" id="3.40.190.10">
    <property type="entry name" value="Periplasmic binding protein-like II"/>
    <property type="match status" value="2"/>
</dbReference>
<dbReference type="EMBL" id="WEKT01000025">
    <property type="protein sequence ID" value="MZI94236.1"/>
    <property type="molecule type" value="Genomic_DNA"/>
</dbReference>
<feature type="chain" id="PRO_5031423928" evidence="3">
    <location>
        <begin position="31"/>
        <end position="456"/>
    </location>
</feature>
<dbReference type="InterPro" id="IPR050490">
    <property type="entry name" value="Bact_solute-bd_prot1"/>
</dbReference>
<evidence type="ECO:0000256" key="1">
    <source>
        <dbReference type="ARBA" id="ARBA00004418"/>
    </source>
</evidence>
<evidence type="ECO:0000256" key="2">
    <source>
        <dbReference type="ARBA" id="ARBA00008520"/>
    </source>
</evidence>
<dbReference type="PANTHER" id="PTHR43649">
    <property type="entry name" value="ARABINOSE-BINDING PROTEIN-RELATED"/>
    <property type="match status" value="1"/>
</dbReference>
<keyword evidence="3" id="KW-0732">Signal</keyword>
<evidence type="ECO:0000313" key="4">
    <source>
        <dbReference type="EMBL" id="MZI94236.1"/>
    </source>
</evidence>
<dbReference type="AlphaFoldDB" id="A0A7X4RUV2"/>
<comment type="subcellular location">
    <subcellularLocation>
        <location evidence="1">Periplasm</location>
    </subcellularLocation>
</comment>
<feature type="signal peptide" evidence="3">
    <location>
        <begin position="1"/>
        <end position="30"/>
    </location>
</feature>
<dbReference type="PANTHER" id="PTHR43649:SF12">
    <property type="entry name" value="DIACETYLCHITOBIOSE BINDING PROTEIN DASA"/>
    <property type="match status" value="1"/>
</dbReference>
<dbReference type="SUPFAM" id="SSF53850">
    <property type="entry name" value="Periplasmic binding protein-like II"/>
    <property type="match status" value="1"/>
</dbReference>
<proteinExistence type="inferred from homology"/>
<comment type="caution">
    <text evidence="4">The sequence shown here is derived from an EMBL/GenBank/DDBJ whole genome shotgun (WGS) entry which is preliminary data.</text>
</comment>
<dbReference type="InterPro" id="IPR006059">
    <property type="entry name" value="SBP"/>
</dbReference>
<protein>
    <submittedName>
        <fullName evidence="4">Extracellular solute-binding protein</fullName>
    </submittedName>
</protein>
<dbReference type="RefSeq" id="WP_161156451.1">
    <property type="nucleotide sequence ID" value="NZ_WEKT01000025.1"/>
</dbReference>
<sequence length="456" mass="51239">MSHFSDYVRKLSLIIISSTFLLAVSVPANAAFDWTSAKGESINVQLNKHPYADAIILQIPQFEKLTGISVTYSVTTEDTYFENLTAGLNSDHSPDVFMTGSYQLWDYASKGHVQYLDALINEPDRTESQFDIEDFFEGVLNGDRWDLTPGHPVGTGKLWAIPLGFEANVLIYNKRALEKKGLTVPQTFDELLETSKELNGWNGIDSYGTAIRGSLSWATIHPGYMSAFSNAGAKDFTIRNGRLVSLLDSPESIKVTQTYSQLIKESGPKQWSFYTWYNVMNDIGNGRAAMALDADILGFYMNKDPDSREGRNLAFAPMPVFDNGVQGANEWIWSLAMSNSSAHKQAAWLFMQYMTGKKQMLWGATHNYLVNPVRKSIWDSKEWQLVIKGITGYEETFMKIIDNVGIKFTPQPMFFETTTDWAEALQDIVLNNAPVAQRMKELANSVDRKVSTIPIQ</sequence>
<gene>
    <name evidence="4" type="ORF">F9817_13635</name>
</gene>
<dbReference type="GO" id="GO:0042597">
    <property type="term" value="C:periplasmic space"/>
    <property type="evidence" value="ECO:0007669"/>
    <property type="project" value="UniProtKB-SubCell"/>
</dbReference>
<dbReference type="Pfam" id="PF01547">
    <property type="entry name" value="SBP_bac_1"/>
    <property type="match status" value="1"/>
</dbReference>
<evidence type="ECO:0000256" key="3">
    <source>
        <dbReference type="SAM" id="SignalP"/>
    </source>
</evidence>
<evidence type="ECO:0000313" key="5">
    <source>
        <dbReference type="Proteomes" id="UP000462621"/>
    </source>
</evidence>
<organism evidence="4 5">
    <name type="scientific">Vibrio eleionomae</name>
    <dbReference type="NCBI Taxonomy" id="2653505"/>
    <lineage>
        <taxon>Bacteria</taxon>
        <taxon>Pseudomonadati</taxon>
        <taxon>Pseudomonadota</taxon>
        <taxon>Gammaproteobacteria</taxon>
        <taxon>Vibrionales</taxon>
        <taxon>Vibrionaceae</taxon>
        <taxon>Vibrio</taxon>
    </lineage>
</organism>
<reference evidence="4 5" key="1">
    <citation type="submission" date="2019-10" db="EMBL/GenBank/DDBJ databases">
        <title>Vibrio sp. nov. isolated from a shrimp pond.</title>
        <authorList>
            <person name="Gomez-Gil B."/>
            <person name="Enciso-Ibarra J."/>
            <person name="Enciso-Ibarra K."/>
            <person name="Bolan-Mejia C."/>
        </authorList>
    </citation>
    <scope>NUCLEOTIDE SEQUENCE [LARGE SCALE GENOMIC DNA]</scope>
    <source>
        <strain evidence="4 5">CAIM 722</strain>
    </source>
</reference>
<name>A0A7X4RUV2_9VIBR</name>
<comment type="similarity">
    <text evidence="2">Belongs to the bacterial solute-binding protein 1 family.</text>
</comment>
<accession>A0A7X4RUV2</accession>